<dbReference type="RefSeq" id="WP_154365476.1">
    <property type="nucleotide sequence ID" value="NZ_WKJM01000012.1"/>
</dbReference>
<name>A0A6L5QHI3_9BURK</name>
<dbReference type="InterPro" id="IPR036513">
    <property type="entry name" value="STAS_dom_sf"/>
</dbReference>
<reference evidence="2 3" key="1">
    <citation type="submission" date="2019-11" db="EMBL/GenBank/DDBJ databases">
        <title>Novel species isolated from a subtropical stream in China.</title>
        <authorList>
            <person name="Lu H."/>
        </authorList>
    </citation>
    <scope>NUCLEOTIDE SEQUENCE [LARGE SCALE GENOMIC DNA]</scope>
    <source>
        <strain evidence="2 3">FT25W</strain>
    </source>
</reference>
<dbReference type="EMBL" id="WKJM01000012">
    <property type="protein sequence ID" value="MRX09253.1"/>
    <property type="molecule type" value="Genomic_DNA"/>
</dbReference>
<feature type="domain" description="MlaB-like STAS" evidence="1">
    <location>
        <begin position="17"/>
        <end position="88"/>
    </location>
</feature>
<protein>
    <submittedName>
        <fullName evidence="2">STAS domain-containing protein</fullName>
    </submittedName>
</protein>
<dbReference type="Pfam" id="PF13466">
    <property type="entry name" value="STAS_2"/>
    <property type="match status" value="1"/>
</dbReference>
<evidence type="ECO:0000259" key="1">
    <source>
        <dbReference type="Pfam" id="PF13466"/>
    </source>
</evidence>
<evidence type="ECO:0000313" key="2">
    <source>
        <dbReference type="EMBL" id="MRX09253.1"/>
    </source>
</evidence>
<gene>
    <name evidence="2" type="ORF">GJ697_15530</name>
</gene>
<comment type="caution">
    <text evidence="2">The sequence shown here is derived from an EMBL/GenBank/DDBJ whole genome shotgun (WGS) entry which is preliminary data.</text>
</comment>
<keyword evidence="3" id="KW-1185">Reference proteome</keyword>
<dbReference type="SUPFAM" id="SSF52091">
    <property type="entry name" value="SpoIIaa-like"/>
    <property type="match status" value="1"/>
</dbReference>
<proteinExistence type="predicted"/>
<accession>A0A6L5QHI3</accession>
<evidence type="ECO:0000313" key="3">
    <source>
        <dbReference type="Proteomes" id="UP000481037"/>
    </source>
</evidence>
<dbReference type="Gene3D" id="3.30.750.24">
    <property type="entry name" value="STAS domain"/>
    <property type="match status" value="1"/>
</dbReference>
<dbReference type="AlphaFoldDB" id="A0A6L5QHI3"/>
<dbReference type="Proteomes" id="UP000481037">
    <property type="component" value="Unassembled WGS sequence"/>
</dbReference>
<sequence>MNAVTDPLDNLQSLTSLTVLNASAALERGHAAIKAGQTAFDLRHVLTVDSVAVSVMLAWQRAAHDAGVKLELRNLPPALQSLTKLYGVCSLLFPSDVKLEQDCAAPRSLEHDEFAPVKAPDTVFAKKTAVAGASAEASATQHHH</sequence>
<organism evidence="2 3">
    <name type="scientific">Duganella alba</name>
    <dbReference type="NCBI Taxonomy" id="2666081"/>
    <lineage>
        <taxon>Bacteria</taxon>
        <taxon>Pseudomonadati</taxon>
        <taxon>Pseudomonadota</taxon>
        <taxon>Betaproteobacteria</taxon>
        <taxon>Burkholderiales</taxon>
        <taxon>Oxalobacteraceae</taxon>
        <taxon>Telluria group</taxon>
        <taxon>Duganella</taxon>
    </lineage>
</organism>
<dbReference type="InterPro" id="IPR058548">
    <property type="entry name" value="MlaB-like_STAS"/>
</dbReference>